<sequence length="339" mass="39118">METNHQQRGSGSTYPYELMQEQQHALEHLHADFRWGGYGIKVMRFHHAAFPPGKIIPFHKHSEEFEFHFIAQGSGSVIISDTFHALTAGMMYLTKPNVMHYQEASADEGMNELCLRIQIVDLDAKSQQGEQATAAAIARDNEPFEGRGWGESWERAEAKACMEQLALIPELPIADSFRCMECFLDAYRAWYEGQPGLYSILKQSIINIMLRMSRGYFPIARQPLPSRDMIHFRYKLAEQFIKDNYQEPFTLELVAERVQISARQLQRIFKTHSDQTFSSYVEQVRLAHVCTQLLESSETVEVLAQQHGFSSASYLHRVFRKKYGCTPAQYRKHSKQPQT</sequence>
<evidence type="ECO:0000256" key="1">
    <source>
        <dbReference type="ARBA" id="ARBA00023015"/>
    </source>
</evidence>
<dbReference type="PANTHER" id="PTHR43280:SF28">
    <property type="entry name" value="HTH-TYPE TRANSCRIPTIONAL ACTIVATOR RHAS"/>
    <property type="match status" value="1"/>
</dbReference>
<organism evidence="5">
    <name type="scientific">Paenibacillus sp. BIHB 4019</name>
    <dbReference type="NCBI Taxonomy" id="1870819"/>
    <lineage>
        <taxon>Bacteria</taxon>
        <taxon>Bacillati</taxon>
        <taxon>Bacillota</taxon>
        <taxon>Bacilli</taxon>
        <taxon>Bacillales</taxon>
        <taxon>Paenibacillaceae</taxon>
        <taxon>Paenibacillus</taxon>
    </lineage>
</organism>
<dbReference type="Pfam" id="PF07883">
    <property type="entry name" value="Cupin_2"/>
    <property type="match status" value="1"/>
</dbReference>
<accession>A0A1B2DS76</accession>
<dbReference type="PROSITE" id="PS00041">
    <property type="entry name" value="HTH_ARAC_FAMILY_1"/>
    <property type="match status" value="1"/>
</dbReference>
<evidence type="ECO:0000256" key="3">
    <source>
        <dbReference type="ARBA" id="ARBA00023163"/>
    </source>
</evidence>
<gene>
    <name evidence="5" type="ORF">BBD42_04050</name>
</gene>
<dbReference type="InterPro" id="IPR018060">
    <property type="entry name" value="HTH_AraC"/>
</dbReference>
<reference evidence="5" key="1">
    <citation type="submission" date="2016-08" db="EMBL/GenBank/DDBJ databases">
        <title>Complete Genome Seqeunce of Paenibacillus sp. BIHB 4019 from tea rhizoplane.</title>
        <authorList>
            <person name="Thakur R."/>
            <person name="Swarnkar M.K."/>
            <person name="Gulati A."/>
        </authorList>
    </citation>
    <scope>NUCLEOTIDE SEQUENCE [LARGE SCALE GENOMIC DNA]</scope>
    <source>
        <strain evidence="5">BIHB4019</strain>
    </source>
</reference>
<keyword evidence="2" id="KW-0238">DNA-binding</keyword>
<proteinExistence type="predicted"/>
<dbReference type="GO" id="GO:0003700">
    <property type="term" value="F:DNA-binding transcription factor activity"/>
    <property type="evidence" value="ECO:0007669"/>
    <property type="project" value="InterPro"/>
</dbReference>
<dbReference type="InterPro" id="IPR014710">
    <property type="entry name" value="RmlC-like_jellyroll"/>
</dbReference>
<keyword evidence="1" id="KW-0805">Transcription regulation</keyword>
<evidence type="ECO:0000256" key="2">
    <source>
        <dbReference type="ARBA" id="ARBA00023125"/>
    </source>
</evidence>
<dbReference type="EMBL" id="CP016808">
    <property type="protein sequence ID" value="ANY70547.1"/>
    <property type="molecule type" value="Genomic_DNA"/>
</dbReference>
<dbReference type="SMART" id="SM00342">
    <property type="entry name" value="HTH_ARAC"/>
    <property type="match status" value="1"/>
</dbReference>
<keyword evidence="3" id="KW-0804">Transcription</keyword>
<dbReference type="SUPFAM" id="SSF51182">
    <property type="entry name" value="RmlC-like cupins"/>
    <property type="match status" value="1"/>
</dbReference>
<dbReference type="InterPro" id="IPR009057">
    <property type="entry name" value="Homeodomain-like_sf"/>
</dbReference>
<dbReference type="Gene3D" id="1.10.10.60">
    <property type="entry name" value="Homeodomain-like"/>
    <property type="match status" value="2"/>
</dbReference>
<dbReference type="RefSeq" id="WP_099521441.1">
    <property type="nucleotide sequence ID" value="NZ_CP016808.1"/>
</dbReference>
<evidence type="ECO:0000259" key="4">
    <source>
        <dbReference type="PROSITE" id="PS01124"/>
    </source>
</evidence>
<dbReference type="GO" id="GO:0043565">
    <property type="term" value="F:sequence-specific DNA binding"/>
    <property type="evidence" value="ECO:0007669"/>
    <property type="project" value="InterPro"/>
</dbReference>
<dbReference type="InterPro" id="IPR011051">
    <property type="entry name" value="RmlC_Cupin_sf"/>
</dbReference>
<dbReference type="Pfam" id="PF12833">
    <property type="entry name" value="HTH_18"/>
    <property type="match status" value="1"/>
</dbReference>
<dbReference type="SUPFAM" id="SSF46689">
    <property type="entry name" value="Homeodomain-like"/>
    <property type="match status" value="2"/>
</dbReference>
<dbReference type="Gene3D" id="2.60.120.10">
    <property type="entry name" value="Jelly Rolls"/>
    <property type="match status" value="1"/>
</dbReference>
<evidence type="ECO:0000313" key="5">
    <source>
        <dbReference type="EMBL" id="ANY70547.1"/>
    </source>
</evidence>
<protein>
    <submittedName>
        <fullName evidence="5">AraC family transcriptional regulator</fullName>
    </submittedName>
</protein>
<dbReference type="InterPro" id="IPR013096">
    <property type="entry name" value="Cupin_2"/>
</dbReference>
<dbReference type="CDD" id="cd02208">
    <property type="entry name" value="cupin_RmlC-like"/>
    <property type="match status" value="1"/>
</dbReference>
<dbReference type="PROSITE" id="PS01124">
    <property type="entry name" value="HTH_ARAC_FAMILY_2"/>
    <property type="match status" value="1"/>
</dbReference>
<dbReference type="PANTHER" id="PTHR43280">
    <property type="entry name" value="ARAC-FAMILY TRANSCRIPTIONAL REGULATOR"/>
    <property type="match status" value="1"/>
</dbReference>
<name>A0A1B2DS76_9BACL</name>
<dbReference type="AlphaFoldDB" id="A0A1B2DS76"/>
<dbReference type="InterPro" id="IPR018062">
    <property type="entry name" value="HTH_AraC-typ_CS"/>
</dbReference>
<feature type="domain" description="HTH araC/xylS-type" evidence="4">
    <location>
        <begin position="235"/>
        <end position="333"/>
    </location>
</feature>